<name>A0A4Q1CH49_9BACT</name>
<organism evidence="1 2">
    <name type="scientific">Lacibacter luteus</name>
    <dbReference type="NCBI Taxonomy" id="2508719"/>
    <lineage>
        <taxon>Bacteria</taxon>
        <taxon>Pseudomonadati</taxon>
        <taxon>Bacteroidota</taxon>
        <taxon>Chitinophagia</taxon>
        <taxon>Chitinophagales</taxon>
        <taxon>Chitinophagaceae</taxon>
        <taxon>Lacibacter</taxon>
    </lineage>
</organism>
<dbReference type="RefSeq" id="WP_129131525.1">
    <property type="nucleotide sequence ID" value="NZ_SDHW01000004.1"/>
</dbReference>
<dbReference type="Proteomes" id="UP000290204">
    <property type="component" value="Unassembled WGS sequence"/>
</dbReference>
<dbReference type="AlphaFoldDB" id="A0A4Q1CH49"/>
<accession>A0A4Q1CH49</accession>
<evidence type="ECO:0000313" key="1">
    <source>
        <dbReference type="EMBL" id="RXK59221.1"/>
    </source>
</evidence>
<proteinExistence type="predicted"/>
<reference evidence="1 2" key="1">
    <citation type="submission" date="2019-01" db="EMBL/GenBank/DDBJ databases">
        <title>Lacibacter sp. strain TTM-7.</title>
        <authorList>
            <person name="Chen W.-M."/>
        </authorList>
    </citation>
    <scope>NUCLEOTIDE SEQUENCE [LARGE SCALE GENOMIC DNA]</scope>
    <source>
        <strain evidence="1 2">TTM-7</strain>
    </source>
</reference>
<comment type="caution">
    <text evidence="1">The sequence shown here is derived from an EMBL/GenBank/DDBJ whole genome shotgun (WGS) entry which is preliminary data.</text>
</comment>
<sequence length="252" mass="27009">MARQKGIIKLDGTIGDLTFYKSKDGYLAREKGGVPADRIANDPAFQRTRENGAEFGRAGKAGKILRTSLRALLQNTADSRMVSRLTTLFVKVIQEDAVNPRGLRNVIDGEAELLQGFDFNLNGKLGTTIYAPFTSTIDRAAGTLVVNMPSFVPLNMIAAPGGATHFKIISAGAEVDFENEVFVVDAQSTAILPWDAVATAVVNLSNAVTANSTHPLFLALGIEFYQQVNGQMYALKNGAYNALNLVKVDGGV</sequence>
<gene>
    <name evidence="1" type="ORF">ESA94_13855</name>
</gene>
<keyword evidence="2" id="KW-1185">Reference proteome</keyword>
<dbReference type="OrthoDB" id="645138at2"/>
<protein>
    <submittedName>
        <fullName evidence="1">Uncharacterized protein</fullName>
    </submittedName>
</protein>
<dbReference type="EMBL" id="SDHW01000004">
    <property type="protein sequence ID" value="RXK59221.1"/>
    <property type="molecule type" value="Genomic_DNA"/>
</dbReference>
<evidence type="ECO:0000313" key="2">
    <source>
        <dbReference type="Proteomes" id="UP000290204"/>
    </source>
</evidence>